<dbReference type="Pfam" id="PF03949">
    <property type="entry name" value="Malic_M"/>
    <property type="match status" value="1"/>
</dbReference>
<evidence type="ECO:0000256" key="3">
    <source>
        <dbReference type="PIRSR" id="PIRSR000106-3"/>
    </source>
</evidence>
<dbReference type="InterPro" id="IPR012302">
    <property type="entry name" value="Malic_NAD-bd"/>
</dbReference>
<comment type="similarity">
    <text evidence="1">Belongs to the malic enzymes family.</text>
</comment>
<feature type="binding site" evidence="3">
    <location>
        <position position="319"/>
    </location>
    <ligand>
        <name>a divalent metal cation</name>
        <dbReference type="ChEBI" id="CHEBI:60240"/>
    </ligand>
</feature>
<protein>
    <submittedName>
        <fullName evidence="6">NAD-dependent malic oxidoreductase</fullName>
    </submittedName>
</protein>
<evidence type="ECO:0000259" key="4">
    <source>
        <dbReference type="SMART" id="SM00919"/>
    </source>
</evidence>
<dbReference type="STRING" id="1764295.A0A5B8MV65"/>
<dbReference type="GO" id="GO:0051287">
    <property type="term" value="F:NAD binding"/>
    <property type="evidence" value="ECO:0007669"/>
    <property type="project" value="InterPro"/>
</dbReference>
<dbReference type="NCBIfam" id="NF010052">
    <property type="entry name" value="PRK13529.1"/>
    <property type="match status" value="1"/>
</dbReference>
<dbReference type="AlphaFoldDB" id="A0A5B8MV65"/>
<feature type="binding site" evidence="3">
    <location>
        <position position="295"/>
    </location>
    <ligand>
        <name>a divalent metal cation</name>
        <dbReference type="ChEBI" id="CHEBI:60240"/>
    </ligand>
</feature>
<dbReference type="InterPro" id="IPR001891">
    <property type="entry name" value="Malic_OxRdtase"/>
</dbReference>
<dbReference type="Gene3D" id="3.40.50.720">
    <property type="entry name" value="NAD(P)-binding Rossmann-like Domain"/>
    <property type="match status" value="1"/>
</dbReference>
<gene>
    <name evidence="6" type="ORF">A3770_12p66940</name>
</gene>
<dbReference type="SUPFAM" id="SSF53223">
    <property type="entry name" value="Aminoacid dehydrogenase-like, N-terminal domain"/>
    <property type="match status" value="1"/>
</dbReference>
<name>A0A5B8MV65_9CHLO</name>
<feature type="binding site" evidence="3">
    <location>
        <position position="296"/>
    </location>
    <ligand>
        <name>a divalent metal cation</name>
        <dbReference type="ChEBI" id="CHEBI:60240"/>
    </ligand>
</feature>
<dbReference type="Gene3D" id="3.40.50.10380">
    <property type="entry name" value="Malic enzyme, N-terminal domain"/>
    <property type="match status" value="1"/>
</dbReference>
<evidence type="ECO:0000313" key="6">
    <source>
        <dbReference type="EMBL" id="QDZ24176.1"/>
    </source>
</evidence>
<feature type="binding site" evidence="2">
    <location>
        <position position="489"/>
    </location>
    <ligand>
        <name>(S)-malate</name>
        <dbReference type="ChEBI" id="CHEBI:15589"/>
    </ligand>
</feature>
<dbReference type="GO" id="GO:0046872">
    <property type="term" value="F:metal ion binding"/>
    <property type="evidence" value="ECO:0007669"/>
    <property type="project" value="UniProtKB-KW"/>
</dbReference>
<dbReference type="EMBL" id="CP031045">
    <property type="protein sequence ID" value="QDZ24176.1"/>
    <property type="molecule type" value="Genomic_DNA"/>
</dbReference>
<dbReference type="GO" id="GO:0009507">
    <property type="term" value="C:chloroplast"/>
    <property type="evidence" value="ECO:0007669"/>
    <property type="project" value="TreeGrafter"/>
</dbReference>
<feature type="domain" description="Malic enzyme N-terminal" evidence="5">
    <location>
        <begin position="128"/>
        <end position="310"/>
    </location>
</feature>
<dbReference type="PANTHER" id="PTHR23406">
    <property type="entry name" value="MALIC ENZYME-RELATED"/>
    <property type="match status" value="1"/>
</dbReference>
<evidence type="ECO:0000256" key="1">
    <source>
        <dbReference type="ARBA" id="ARBA00008785"/>
    </source>
</evidence>
<dbReference type="GO" id="GO:0004473">
    <property type="term" value="F:malate dehydrogenase (decarboxylating) (NADP+) activity"/>
    <property type="evidence" value="ECO:0007669"/>
    <property type="project" value="TreeGrafter"/>
</dbReference>
<dbReference type="SMART" id="SM00919">
    <property type="entry name" value="Malic_M"/>
    <property type="match status" value="1"/>
</dbReference>
<dbReference type="InterPro" id="IPR037062">
    <property type="entry name" value="Malic_N_dom_sf"/>
</dbReference>
<dbReference type="GO" id="GO:0006108">
    <property type="term" value="P:malate metabolic process"/>
    <property type="evidence" value="ECO:0007669"/>
    <property type="project" value="TreeGrafter"/>
</dbReference>
<evidence type="ECO:0000313" key="7">
    <source>
        <dbReference type="Proteomes" id="UP000316726"/>
    </source>
</evidence>
<dbReference type="SMART" id="SM01274">
    <property type="entry name" value="malic"/>
    <property type="match status" value="1"/>
</dbReference>
<keyword evidence="7" id="KW-1185">Reference proteome</keyword>
<feature type="domain" description="Malic enzyme NAD-binding" evidence="4">
    <location>
        <begin position="320"/>
        <end position="554"/>
    </location>
</feature>
<dbReference type="PRINTS" id="PR00072">
    <property type="entry name" value="MALOXRDTASE"/>
</dbReference>
<organism evidence="6 7">
    <name type="scientific">Chloropicon primus</name>
    <dbReference type="NCBI Taxonomy" id="1764295"/>
    <lineage>
        <taxon>Eukaryota</taxon>
        <taxon>Viridiplantae</taxon>
        <taxon>Chlorophyta</taxon>
        <taxon>Chloropicophyceae</taxon>
        <taxon>Chloropicales</taxon>
        <taxon>Chloropicaceae</taxon>
        <taxon>Chloropicon</taxon>
    </lineage>
</organism>
<feature type="binding site" evidence="2">
    <location>
        <position position="205"/>
    </location>
    <ligand>
        <name>(S)-malate</name>
        <dbReference type="ChEBI" id="CHEBI:15589"/>
    </ligand>
</feature>
<dbReference type="Proteomes" id="UP000316726">
    <property type="component" value="Chromosome 12"/>
</dbReference>
<dbReference type="InterPro" id="IPR012301">
    <property type="entry name" value="Malic_N_dom"/>
</dbReference>
<reference evidence="6 7" key="1">
    <citation type="submission" date="2018-07" db="EMBL/GenBank/DDBJ databases">
        <title>The complete nuclear genome of the prasinophyte Chloropicon primus (CCMP1205).</title>
        <authorList>
            <person name="Pombert J.-F."/>
            <person name="Otis C."/>
            <person name="Turmel M."/>
            <person name="Lemieux C."/>
        </authorList>
    </citation>
    <scope>NUCLEOTIDE SEQUENCE [LARGE SCALE GENOMIC DNA]</scope>
    <source>
        <strain evidence="6 7">CCMP1205</strain>
    </source>
</reference>
<evidence type="ECO:0000259" key="5">
    <source>
        <dbReference type="SMART" id="SM01274"/>
    </source>
</evidence>
<dbReference type="OrthoDB" id="5365701at2759"/>
<accession>A0A5B8MV65</accession>
<keyword evidence="3" id="KW-0479">Metal-binding</keyword>
<dbReference type="InterPro" id="IPR036291">
    <property type="entry name" value="NAD(P)-bd_dom_sf"/>
</dbReference>
<comment type="cofactor">
    <cofactor evidence="3">
        <name>Mg(2+)</name>
        <dbReference type="ChEBI" id="CHEBI:18420"/>
    </cofactor>
    <cofactor evidence="3">
        <name>Mn(2+)</name>
        <dbReference type="ChEBI" id="CHEBI:29035"/>
    </cofactor>
    <text evidence="3">Divalent metal cations. Prefers magnesium or manganese.</text>
</comment>
<dbReference type="PANTHER" id="PTHR23406:SF90">
    <property type="entry name" value="MALIC ENZYME-RELATED"/>
    <property type="match status" value="1"/>
</dbReference>
<dbReference type="InterPro" id="IPR046346">
    <property type="entry name" value="Aminoacid_DH-like_N_sf"/>
</dbReference>
<dbReference type="Pfam" id="PF00390">
    <property type="entry name" value="malic"/>
    <property type="match status" value="1"/>
</dbReference>
<dbReference type="PIRSF" id="PIRSF000106">
    <property type="entry name" value="ME"/>
    <property type="match status" value="1"/>
</dbReference>
<proteinExistence type="inferred from homology"/>
<evidence type="ECO:0000256" key="2">
    <source>
        <dbReference type="PIRSR" id="PIRSR000106-2"/>
    </source>
</evidence>
<dbReference type="SUPFAM" id="SSF51735">
    <property type="entry name" value="NAD(P)-binding Rossmann-fold domains"/>
    <property type="match status" value="1"/>
</dbReference>
<sequence length="586" mass="65677">MALAWLRLVAREGGKGMDSLSRMEGIAGTVNYAKAFSSSADDRGAEEEHEEIHQVPWVRSVMTGNELIRNTRYNKGMAFTKEERARLHLQGLLPSAVLSQELQVERAMINIRSMENDLQRYTYLTSLQERNERLFYRVLTDHIEELAPIIHVPTVGLACQKYGIMFRSLQRGLWISLADKGNIGRILRNWPETRVDLVVLTDGERVLGFGDLGVHGMGVCVSKIAMYTACGGLHPQRCLPICIDVGTNNRELLDSQFYVGYKHTRIGGEDYNELIEETISEIHQRFGHKTFIQFEDFSFANSARFLREYRADAPVYDDDIQGTAVVSLASLISSMKMSGESYEDHKFLFVGAEETGLHIADLLVEFMTKETGVSVTQARQQMWFMDEEGLVVRYRADDLEDAKIPYAHEHDECSNLSEVIDLIKPTAIVGTPTSYDSKGLFGEPILKKLAEYNDKPIVLALSTPAECTEDEAREYTGGRGVYVGADLANTAYLFPGLALGATYCGATKIHQEMLLESAKVLANLGAEAGEVLPPFARIRKISCKIAKKVAAIAYDLGLATRLPKPVNLHQEIKRHQFRSHYTKYCN</sequence>